<sequence>MPEGDTIFRSAVQLRRAIEGRAIDRADVWDRLRDSLLGGLAGRTITAVEARGKHLLMHLSQGGAIHSHMGMTGSWHLYPAGEPWQKPASYAALTLTFDGLQAVCFTPKTLEHLSSDALRRHPHLSGLGPDLLAGEFAMEEAVARLRGAEGTPLGVAVMNQRLVSGIGNVYKSEVLFLQKLDPFADVAAYSDDELRAVLAVARRHMLRNLDGRPRATRVGAGARLWVYHRSGGPCLKCEGPIAMQRQGEAGRSTYWCPACQPSRRSSDGSAGCPDPR</sequence>
<dbReference type="InterPro" id="IPR012319">
    <property type="entry name" value="FPG_cat"/>
</dbReference>
<dbReference type="SMART" id="SM00898">
    <property type="entry name" value="Fapy_DNA_glyco"/>
    <property type="match status" value="1"/>
</dbReference>
<evidence type="ECO:0000256" key="5">
    <source>
        <dbReference type="ARBA" id="ARBA00022763"/>
    </source>
</evidence>
<dbReference type="InterPro" id="IPR000214">
    <property type="entry name" value="Znf_DNA_glyclase/AP_lyase"/>
</dbReference>
<dbReference type="Pfam" id="PF06827">
    <property type="entry name" value="zf-FPG_IleRS"/>
    <property type="match status" value="1"/>
</dbReference>
<dbReference type="GO" id="GO:0000703">
    <property type="term" value="F:oxidized pyrimidine nucleobase lesion DNA N-glycosylase activity"/>
    <property type="evidence" value="ECO:0007669"/>
    <property type="project" value="TreeGrafter"/>
</dbReference>
<dbReference type="SUPFAM" id="SSF57716">
    <property type="entry name" value="Glucocorticoid receptor-like (DNA-binding domain)"/>
    <property type="match status" value="1"/>
</dbReference>
<keyword evidence="9" id="KW-0238">DNA-binding</keyword>
<organism evidence="17 18">
    <name type="scientific">Pirellulimonas nuda</name>
    <dbReference type="NCBI Taxonomy" id="2528009"/>
    <lineage>
        <taxon>Bacteria</taxon>
        <taxon>Pseudomonadati</taxon>
        <taxon>Planctomycetota</taxon>
        <taxon>Planctomycetia</taxon>
        <taxon>Pirellulales</taxon>
        <taxon>Lacipirellulaceae</taxon>
        <taxon>Pirellulimonas</taxon>
    </lineage>
</organism>
<feature type="domain" description="FPG-type" evidence="15">
    <location>
        <begin position="225"/>
        <end position="261"/>
    </location>
</feature>
<dbReference type="InterPro" id="IPR010663">
    <property type="entry name" value="Znf_FPG/IleRS"/>
</dbReference>
<keyword evidence="7 17" id="KW-0378">Hydrolase</keyword>
<keyword evidence="18" id="KW-1185">Reference proteome</keyword>
<dbReference type="SUPFAM" id="SSF46946">
    <property type="entry name" value="S13-like H2TH domain"/>
    <property type="match status" value="1"/>
</dbReference>
<dbReference type="InterPro" id="IPR035937">
    <property type="entry name" value="FPG_N"/>
</dbReference>
<evidence type="ECO:0000256" key="4">
    <source>
        <dbReference type="ARBA" id="ARBA00022723"/>
    </source>
</evidence>
<dbReference type="InterPro" id="IPR015886">
    <property type="entry name" value="H2TH_FPG"/>
</dbReference>
<keyword evidence="10" id="KW-0234">DNA repair</keyword>
<dbReference type="PROSITE" id="PS51066">
    <property type="entry name" value="ZF_FPG_2"/>
    <property type="match status" value="1"/>
</dbReference>
<evidence type="ECO:0000256" key="8">
    <source>
        <dbReference type="ARBA" id="ARBA00022833"/>
    </source>
</evidence>
<dbReference type="PANTHER" id="PTHR42697:SF1">
    <property type="entry name" value="ENDONUCLEASE 8"/>
    <property type="match status" value="1"/>
</dbReference>
<dbReference type="Gene3D" id="1.10.8.50">
    <property type="match status" value="1"/>
</dbReference>
<dbReference type="PROSITE" id="PS51068">
    <property type="entry name" value="FPG_CAT"/>
    <property type="match status" value="1"/>
</dbReference>
<evidence type="ECO:0000256" key="14">
    <source>
        <dbReference type="PROSITE-ProRule" id="PRU00391"/>
    </source>
</evidence>
<gene>
    <name evidence="17" type="primary">nei</name>
    <name evidence="17" type="ORF">Pla175_32390</name>
</gene>
<keyword evidence="11" id="KW-0456">Lyase</keyword>
<evidence type="ECO:0000256" key="1">
    <source>
        <dbReference type="ARBA" id="ARBA00001947"/>
    </source>
</evidence>
<evidence type="ECO:0000256" key="13">
    <source>
        <dbReference type="ARBA" id="ARBA00023295"/>
    </source>
</evidence>
<evidence type="ECO:0000256" key="10">
    <source>
        <dbReference type="ARBA" id="ARBA00023204"/>
    </source>
</evidence>
<proteinExistence type="inferred from homology"/>
<dbReference type="Proteomes" id="UP000317429">
    <property type="component" value="Chromosome"/>
</dbReference>
<keyword evidence="13 17" id="KW-0326">Glycosidase</keyword>
<reference evidence="17 18" key="1">
    <citation type="submission" date="2019-02" db="EMBL/GenBank/DDBJ databases">
        <title>Deep-cultivation of Planctomycetes and their phenomic and genomic characterization uncovers novel biology.</title>
        <authorList>
            <person name="Wiegand S."/>
            <person name="Jogler M."/>
            <person name="Boedeker C."/>
            <person name="Pinto D."/>
            <person name="Vollmers J."/>
            <person name="Rivas-Marin E."/>
            <person name="Kohn T."/>
            <person name="Peeters S.H."/>
            <person name="Heuer A."/>
            <person name="Rast P."/>
            <person name="Oberbeckmann S."/>
            <person name="Bunk B."/>
            <person name="Jeske O."/>
            <person name="Meyerdierks A."/>
            <person name="Storesund J.E."/>
            <person name="Kallscheuer N."/>
            <person name="Luecker S."/>
            <person name="Lage O.M."/>
            <person name="Pohl T."/>
            <person name="Merkel B.J."/>
            <person name="Hornburger P."/>
            <person name="Mueller R.-W."/>
            <person name="Bruemmer F."/>
            <person name="Labrenz M."/>
            <person name="Spormann A.M."/>
            <person name="Op den Camp H."/>
            <person name="Overmann J."/>
            <person name="Amann R."/>
            <person name="Jetten M.S.M."/>
            <person name="Mascher T."/>
            <person name="Medema M.H."/>
            <person name="Devos D.P."/>
            <person name="Kaster A.-K."/>
            <person name="Ovreas L."/>
            <person name="Rohde M."/>
            <person name="Galperin M.Y."/>
            <person name="Jogler C."/>
        </authorList>
    </citation>
    <scope>NUCLEOTIDE SEQUENCE [LARGE SCALE GENOMIC DNA]</scope>
    <source>
        <strain evidence="17 18">Pla175</strain>
    </source>
</reference>
<keyword evidence="6 14" id="KW-0863">Zinc-finger</keyword>
<dbReference type="OrthoDB" id="9800855at2"/>
<evidence type="ECO:0000256" key="9">
    <source>
        <dbReference type="ARBA" id="ARBA00023125"/>
    </source>
</evidence>
<dbReference type="Pfam" id="PF01149">
    <property type="entry name" value="Fapy_DNA_glyco"/>
    <property type="match status" value="1"/>
</dbReference>
<evidence type="ECO:0000313" key="17">
    <source>
        <dbReference type="EMBL" id="QDU89843.1"/>
    </source>
</evidence>
<keyword evidence="5" id="KW-0227">DNA damage</keyword>
<dbReference type="GO" id="GO:0003684">
    <property type="term" value="F:damaged DNA binding"/>
    <property type="evidence" value="ECO:0007669"/>
    <property type="project" value="InterPro"/>
</dbReference>
<accession>A0A518DEE8</accession>
<keyword evidence="17" id="KW-0255">Endonuclease</keyword>
<dbReference type="InterPro" id="IPR010979">
    <property type="entry name" value="Ribosomal_uS13-like_H2TH"/>
</dbReference>
<dbReference type="RefSeq" id="WP_145287148.1">
    <property type="nucleotide sequence ID" value="NZ_CP036291.1"/>
</dbReference>
<evidence type="ECO:0000256" key="12">
    <source>
        <dbReference type="ARBA" id="ARBA00023268"/>
    </source>
</evidence>
<dbReference type="CDD" id="cd08971">
    <property type="entry name" value="AcNei2_N"/>
    <property type="match status" value="1"/>
</dbReference>
<evidence type="ECO:0000313" key="18">
    <source>
        <dbReference type="Proteomes" id="UP000317429"/>
    </source>
</evidence>
<evidence type="ECO:0000259" key="16">
    <source>
        <dbReference type="PROSITE" id="PS51068"/>
    </source>
</evidence>
<evidence type="ECO:0000256" key="7">
    <source>
        <dbReference type="ARBA" id="ARBA00022801"/>
    </source>
</evidence>
<name>A0A518DEE8_9BACT</name>
<evidence type="ECO:0000256" key="3">
    <source>
        <dbReference type="ARBA" id="ARBA00012720"/>
    </source>
</evidence>
<dbReference type="EC" id="4.2.99.18" evidence="3"/>
<dbReference type="GO" id="GO:0006284">
    <property type="term" value="P:base-excision repair"/>
    <property type="evidence" value="ECO:0007669"/>
    <property type="project" value="InterPro"/>
</dbReference>
<dbReference type="SMART" id="SM01232">
    <property type="entry name" value="H2TH"/>
    <property type="match status" value="1"/>
</dbReference>
<dbReference type="KEGG" id="pnd:Pla175_32390"/>
<dbReference type="Gene3D" id="3.20.190.10">
    <property type="entry name" value="MutM-like, N-terminal"/>
    <property type="match status" value="1"/>
</dbReference>
<dbReference type="InterPro" id="IPR044090">
    <property type="entry name" value="Nei2_N"/>
</dbReference>
<keyword evidence="4" id="KW-0479">Metal-binding</keyword>
<dbReference type="EMBL" id="CP036291">
    <property type="protein sequence ID" value="QDU89843.1"/>
    <property type="molecule type" value="Genomic_DNA"/>
</dbReference>
<keyword evidence="12" id="KW-0511">Multifunctional enzyme</keyword>
<evidence type="ECO:0000259" key="15">
    <source>
        <dbReference type="PROSITE" id="PS51066"/>
    </source>
</evidence>
<dbReference type="GO" id="GO:0140078">
    <property type="term" value="F:class I DNA-(apurinic or apyrimidinic site) endonuclease activity"/>
    <property type="evidence" value="ECO:0007669"/>
    <property type="project" value="UniProtKB-EC"/>
</dbReference>
<feature type="domain" description="Formamidopyrimidine-DNA glycosylase catalytic" evidence="16">
    <location>
        <begin position="2"/>
        <end position="111"/>
    </location>
</feature>
<protein>
    <recommendedName>
        <fullName evidence="3">DNA-(apurinic or apyrimidinic site) lyase</fullName>
        <ecNumber evidence="3">4.2.99.18</ecNumber>
    </recommendedName>
</protein>
<dbReference type="AlphaFoldDB" id="A0A518DEE8"/>
<dbReference type="SUPFAM" id="SSF81624">
    <property type="entry name" value="N-terminal domain of MutM-like DNA repair proteins"/>
    <property type="match status" value="1"/>
</dbReference>
<evidence type="ECO:0000256" key="11">
    <source>
        <dbReference type="ARBA" id="ARBA00023239"/>
    </source>
</evidence>
<comment type="cofactor">
    <cofactor evidence="1">
        <name>Zn(2+)</name>
        <dbReference type="ChEBI" id="CHEBI:29105"/>
    </cofactor>
</comment>
<evidence type="ECO:0000256" key="6">
    <source>
        <dbReference type="ARBA" id="ARBA00022771"/>
    </source>
</evidence>
<dbReference type="GO" id="GO:0008270">
    <property type="term" value="F:zinc ion binding"/>
    <property type="evidence" value="ECO:0007669"/>
    <property type="project" value="UniProtKB-KW"/>
</dbReference>
<dbReference type="Pfam" id="PF06831">
    <property type="entry name" value="H2TH"/>
    <property type="match status" value="1"/>
</dbReference>
<comment type="similarity">
    <text evidence="2">Belongs to the FPG family.</text>
</comment>
<evidence type="ECO:0000256" key="2">
    <source>
        <dbReference type="ARBA" id="ARBA00009409"/>
    </source>
</evidence>
<keyword evidence="8" id="KW-0862">Zinc</keyword>
<dbReference type="PANTHER" id="PTHR42697">
    <property type="entry name" value="ENDONUCLEASE 8"/>
    <property type="match status" value="1"/>
</dbReference>
<keyword evidence="17" id="KW-0540">Nuclease</keyword>